<proteinExistence type="predicted"/>
<keyword evidence="2" id="KW-1185">Reference proteome</keyword>
<gene>
    <name evidence="1" type="ORF">GCK32_006471</name>
</gene>
<protein>
    <submittedName>
        <fullName evidence="1">Uncharacterized protein</fullName>
    </submittedName>
</protein>
<comment type="caution">
    <text evidence="1">The sequence shown here is derived from an EMBL/GenBank/DDBJ whole genome shotgun (WGS) entry which is preliminary data.</text>
</comment>
<accession>A0AAN8J0Y3</accession>
<feature type="non-terminal residue" evidence="1">
    <location>
        <position position="81"/>
    </location>
</feature>
<evidence type="ECO:0000313" key="2">
    <source>
        <dbReference type="Proteomes" id="UP001331761"/>
    </source>
</evidence>
<dbReference type="EMBL" id="WIXE01015891">
    <property type="protein sequence ID" value="KAK5973114.1"/>
    <property type="molecule type" value="Genomic_DNA"/>
</dbReference>
<dbReference type="Proteomes" id="UP001331761">
    <property type="component" value="Unassembled WGS sequence"/>
</dbReference>
<sequence length="81" mass="8867">MDDAGEPTRTPAEKSDDTLIDAAIRMKDPFEDPALVTNAFLDILWQDAQGNSALMLAAAENRILHVKGILTMAAQRGTLWQ</sequence>
<evidence type="ECO:0000313" key="1">
    <source>
        <dbReference type="EMBL" id="KAK5973114.1"/>
    </source>
</evidence>
<organism evidence="1 2">
    <name type="scientific">Trichostrongylus colubriformis</name>
    <name type="common">Black scour worm</name>
    <dbReference type="NCBI Taxonomy" id="6319"/>
    <lineage>
        <taxon>Eukaryota</taxon>
        <taxon>Metazoa</taxon>
        <taxon>Ecdysozoa</taxon>
        <taxon>Nematoda</taxon>
        <taxon>Chromadorea</taxon>
        <taxon>Rhabditida</taxon>
        <taxon>Rhabditina</taxon>
        <taxon>Rhabditomorpha</taxon>
        <taxon>Strongyloidea</taxon>
        <taxon>Trichostrongylidae</taxon>
        <taxon>Trichostrongylus</taxon>
    </lineage>
</organism>
<dbReference type="AlphaFoldDB" id="A0AAN8J0Y3"/>
<reference evidence="1 2" key="1">
    <citation type="submission" date="2019-10" db="EMBL/GenBank/DDBJ databases">
        <title>Assembly and Annotation for the nematode Trichostrongylus colubriformis.</title>
        <authorList>
            <person name="Martin J."/>
        </authorList>
    </citation>
    <scope>NUCLEOTIDE SEQUENCE [LARGE SCALE GENOMIC DNA]</scope>
    <source>
        <strain evidence="1">G859</strain>
        <tissue evidence="1">Whole worm</tissue>
    </source>
</reference>
<name>A0AAN8J0Y3_TRICO</name>